<keyword evidence="17" id="KW-1185">Reference proteome</keyword>
<dbReference type="GO" id="GO:0005789">
    <property type="term" value="C:endoplasmic reticulum membrane"/>
    <property type="evidence" value="ECO:0007669"/>
    <property type="project" value="UniProtKB-SubCell"/>
</dbReference>
<dbReference type="OrthoDB" id="2748310at2759"/>
<evidence type="ECO:0000256" key="11">
    <source>
        <dbReference type="ARBA" id="ARBA00023180"/>
    </source>
</evidence>
<evidence type="ECO:0000256" key="8">
    <source>
        <dbReference type="ARBA" id="ARBA00022824"/>
    </source>
</evidence>
<dbReference type="UniPathway" id="UPA00196"/>
<feature type="transmembrane region" description="Helical" evidence="14">
    <location>
        <begin position="831"/>
        <end position="855"/>
    </location>
</feature>
<keyword evidence="7 14" id="KW-0812">Transmembrane</keyword>
<evidence type="ECO:0000256" key="13">
    <source>
        <dbReference type="ARBA" id="ARBA00024850"/>
    </source>
</evidence>
<feature type="transmembrane region" description="Helical" evidence="14">
    <location>
        <begin position="790"/>
        <end position="811"/>
    </location>
</feature>
<dbReference type="STRING" id="857566.A0A1E3PUH7"/>
<dbReference type="EMBL" id="KV454406">
    <property type="protein sequence ID" value="ODQ68612.1"/>
    <property type="molecule type" value="Genomic_DNA"/>
</dbReference>
<feature type="transmembrane region" description="Helical" evidence="14">
    <location>
        <begin position="512"/>
        <end position="528"/>
    </location>
</feature>
<dbReference type="SUPFAM" id="SSF53649">
    <property type="entry name" value="Alkaline phosphatase-like"/>
    <property type="match status" value="1"/>
</dbReference>
<evidence type="ECO:0000256" key="14">
    <source>
        <dbReference type="RuleBase" id="RU367138"/>
    </source>
</evidence>
<evidence type="ECO:0000256" key="12">
    <source>
        <dbReference type="ARBA" id="ARBA00023316"/>
    </source>
</evidence>
<feature type="transmembrane region" description="Helical" evidence="14">
    <location>
        <begin position="695"/>
        <end position="714"/>
    </location>
</feature>
<keyword evidence="12" id="KW-0961">Cell wall biogenesis/degradation</keyword>
<gene>
    <name evidence="16" type="ORF">NADFUDRAFT_49251</name>
</gene>
<dbReference type="Proteomes" id="UP000095009">
    <property type="component" value="Unassembled WGS sequence"/>
</dbReference>
<dbReference type="InterPro" id="IPR017852">
    <property type="entry name" value="GPI_EtnP_transferase_1_C"/>
</dbReference>
<dbReference type="Pfam" id="PF04987">
    <property type="entry name" value="PigN"/>
    <property type="match status" value="1"/>
</dbReference>
<dbReference type="EC" id="2.-.-.-" evidence="14"/>
<organism evidence="16 17">
    <name type="scientific">Nadsonia fulvescens var. elongata DSM 6958</name>
    <dbReference type="NCBI Taxonomy" id="857566"/>
    <lineage>
        <taxon>Eukaryota</taxon>
        <taxon>Fungi</taxon>
        <taxon>Dikarya</taxon>
        <taxon>Ascomycota</taxon>
        <taxon>Saccharomycotina</taxon>
        <taxon>Dipodascomycetes</taxon>
        <taxon>Dipodascales</taxon>
        <taxon>Dipodascales incertae sedis</taxon>
        <taxon>Nadsonia</taxon>
    </lineage>
</organism>
<comment type="function">
    <text evidence="13 14">Ethanolamine phosphate transferase involved in glycosylphosphatidylinositol-anchor biosynthesis. Transfers ethanolamine phosphate to the first alpha-1,4-linked mannose of the glycosylphosphatidylinositol precursor of GPI-anchor.</text>
</comment>
<dbReference type="GO" id="GO:0051377">
    <property type="term" value="F:mannose-ethanolamine phosphotransferase activity"/>
    <property type="evidence" value="ECO:0007669"/>
    <property type="project" value="UniProtKB-UniRule"/>
</dbReference>
<dbReference type="CDD" id="cd16020">
    <property type="entry name" value="GPI_EPT_1"/>
    <property type="match status" value="1"/>
</dbReference>
<feature type="transmembrane region" description="Helical" evidence="14">
    <location>
        <begin position="660"/>
        <end position="683"/>
    </location>
</feature>
<reference evidence="16 17" key="1">
    <citation type="journal article" date="2016" name="Proc. Natl. Acad. Sci. U.S.A.">
        <title>Comparative genomics of biotechnologically important yeasts.</title>
        <authorList>
            <person name="Riley R."/>
            <person name="Haridas S."/>
            <person name="Wolfe K.H."/>
            <person name="Lopes M.R."/>
            <person name="Hittinger C.T."/>
            <person name="Goeker M."/>
            <person name="Salamov A.A."/>
            <person name="Wisecaver J.H."/>
            <person name="Long T.M."/>
            <person name="Calvey C.H."/>
            <person name="Aerts A.L."/>
            <person name="Barry K.W."/>
            <person name="Choi C."/>
            <person name="Clum A."/>
            <person name="Coughlan A.Y."/>
            <person name="Deshpande S."/>
            <person name="Douglass A.P."/>
            <person name="Hanson S.J."/>
            <person name="Klenk H.-P."/>
            <person name="LaButti K.M."/>
            <person name="Lapidus A."/>
            <person name="Lindquist E.A."/>
            <person name="Lipzen A.M."/>
            <person name="Meier-Kolthoff J.P."/>
            <person name="Ohm R.A."/>
            <person name="Otillar R.P."/>
            <person name="Pangilinan J.L."/>
            <person name="Peng Y."/>
            <person name="Rokas A."/>
            <person name="Rosa C.A."/>
            <person name="Scheuner C."/>
            <person name="Sibirny A.A."/>
            <person name="Slot J.C."/>
            <person name="Stielow J.B."/>
            <person name="Sun H."/>
            <person name="Kurtzman C.P."/>
            <person name="Blackwell M."/>
            <person name="Grigoriev I.V."/>
            <person name="Jeffries T.W."/>
        </authorList>
    </citation>
    <scope>NUCLEOTIDE SEQUENCE [LARGE SCALE GENOMIC DNA]</scope>
    <source>
        <strain evidence="16 17">DSM 6958</strain>
    </source>
</reference>
<evidence type="ECO:0000256" key="1">
    <source>
        <dbReference type="ARBA" id="ARBA00004477"/>
    </source>
</evidence>
<dbReference type="GO" id="GO:0071555">
    <property type="term" value="P:cell wall organization"/>
    <property type="evidence" value="ECO:0007669"/>
    <property type="project" value="UniProtKB-KW"/>
</dbReference>
<evidence type="ECO:0000256" key="5">
    <source>
        <dbReference type="ARBA" id="ARBA00022502"/>
    </source>
</evidence>
<evidence type="ECO:0000313" key="17">
    <source>
        <dbReference type="Proteomes" id="UP000095009"/>
    </source>
</evidence>
<evidence type="ECO:0000256" key="7">
    <source>
        <dbReference type="ARBA" id="ARBA00022692"/>
    </source>
</evidence>
<protein>
    <recommendedName>
        <fullName evidence="4 14">GPI ethanolamine phosphate transferase 1</fullName>
        <ecNumber evidence="14">2.-.-.-</ecNumber>
    </recommendedName>
</protein>
<keyword evidence="11" id="KW-0325">Glycoprotein</keyword>
<comment type="subcellular location">
    <subcellularLocation>
        <location evidence="1 14">Endoplasmic reticulum membrane</location>
        <topology evidence="1 14">Multi-pass membrane protein</topology>
    </subcellularLocation>
</comment>
<comment type="similarity">
    <text evidence="3 14">Belongs to the PIGG/PIGN/PIGO family. PIGN subfamily.</text>
</comment>
<proteinExistence type="inferred from homology"/>
<dbReference type="PANTHER" id="PTHR12250:SF0">
    <property type="entry name" value="GPI ETHANOLAMINE PHOSPHATE TRANSFERASE 1"/>
    <property type="match status" value="1"/>
</dbReference>
<evidence type="ECO:0000313" key="16">
    <source>
        <dbReference type="EMBL" id="ODQ68612.1"/>
    </source>
</evidence>
<dbReference type="InterPro" id="IPR002591">
    <property type="entry name" value="Phosphodiest/P_Trfase"/>
</dbReference>
<sequence length="939" mass="105876">MNLLRQRPLLLVGILFHIAFLWSIFDIYFVSPLVHGMKHHQATSNTAPAPAKRLFFIVGDGMRADKCFDNITHPTTGETGYLAPFIREKALNDGTFGVSHTRMPTESRPGHVAMIAGFYEDVSAVTKGWKENPVDFDSVFNQSRHTWSFGSPDILPMFADGAVEGRIDATMYGHEFEDFTKSSIELDEFVFDHIKNLLNKAKSDPELNHRLREDRVVFFLHLLGIDTAGHGYRPYSAEYYDNIKYIDTKIAEVVQIVEEFYENDHQTAWIVTADHGMSDWGSHGDGHPDNTRTPLVAWGAGVAKPIKDDFSTHDEYSKKWNLPVKRNDINQADLASLMSYLVGINYASNSVGELPLAYLDTTDDVKVKAMRANALTIIEQYLVKQDLQRASQIQFKPYSGLSQAGKSIEDRLAVIDSLYESEKFEEAIAECEELMRLGLKGLRYLQTYNWLFLRTLVTMGFLGWIGYASTSFLYSFVVDGDDGPKPLVRLVASVIGSVLFGLMYYQKSPFNFYFYALFPVLFWAIILEKRSTIGRGIYTLAHSSSPKHPILVSFLALLFAVLILEAIVVGYFHREIFSLCFVIFSIFPWIYNLNVAKRNVKLCLFWGTLCLGMSSYTLLPVIKIESCDQILIAGGLMALLGFVFTVRLTSELKPSKISQALIGVQLGLIPLCMWVTNSSIASLQARLGLPLSNQIMGWAVLVASVIVPFMHNISPVTDYRFRLLIIFLTFSPTFIILTISYEGIFYVNFFLLLATWIELECRFQKKSSFQASAKEVSKEKQYRKITLGSFRLSLFFFFFSQIGFFGTGNVASISSFSLDSVYRLLPIFDPFSMGALLLFKLLSPFIILSACLGILNLRLHLAPSAIFSMSLSVSDILTLNFFYLVVDEGSWLDIGTGISHYCIASLLCLFMILLEGLSEWLVHGVKIEDSVVTNDKKEK</sequence>
<evidence type="ECO:0000256" key="3">
    <source>
        <dbReference type="ARBA" id="ARBA00008400"/>
    </source>
</evidence>
<dbReference type="Gene3D" id="3.40.720.10">
    <property type="entry name" value="Alkaline Phosphatase, subunit A"/>
    <property type="match status" value="1"/>
</dbReference>
<evidence type="ECO:0000256" key="10">
    <source>
        <dbReference type="ARBA" id="ARBA00023136"/>
    </source>
</evidence>
<keyword evidence="6 14" id="KW-0808">Transferase</keyword>
<dbReference type="PANTHER" id="PTHR12250">
    <property type="entry name" value="PHOSPHATIDYLINOSITOL GLYCAN, CLASS N"/>
    <property type="match status" value="1"/>
</dbReference>
<feature type="transmembrane region" description="Helical" evidence="14">
    <location>
        <begin position="549"/>
        <end position="570"/>
    </location>
</feature>
<feature type="transmembrane region" description="Helical" evidence="14">
    <location>
        <begin position="867"/>
        <end position="886"/>
    </location>
</feature>
<feature type="transmembrane region" description="Helical" evidence="14">
    <location>
        <begin position="743"/>
        <end position="759"/>
    </location>
</feature>
<evidence type="ECO:0000256" key="6">
    <source>
        <dbReference type="ARBA" id="ARBA00022679"/>
    </source>
</evidence>
<feature type="transmembrane region" description="Helical" evidence="14">
    <location>
        <begin position="630"/>
        <end position="648"/>
    </location>
</feature>
<feature type="transmembrane region" description="Helical" evidence="14">
    <location>
        <begin position="487"/>
        <end position="506"/>
    </location>
</feature>
<evidence type="ECO:0000256" key="2">
    <source>
        <dbReference type="ARBA" id="ARBA00004687"/>
    </source>
</evidence>
<dbReference type="FunFam" id="3.40.720.10:FF:000015">
    <property type="entry name" value="GPI ethanolamine phosphate transferase 1"/>
    <property type="match status" value="1"/>
</dbReference>
<keyword evidence="5 14" id="KW-0337">GPI-anchor biosynthesis</keyword>
<feature type="transmembrane region" description="Helical" evidence="14">
    <location>
        <begin position="898"/>
        <end position="917"/>
    </location>
</feature>
<accession>A0A1E3PUH7</accession>
<name>A0A1E3PUH7_9ASCO</name>
<evidence type="ECO:0000256" key="4">
    <source>
        <dbReference type="ARBA" id="ARBA00020831"/>
    </source>
</evidence>
<dbReference type="Pfam" id="PF01663">
    <property type="entry name" value="Phosphodiest"/>
    <property type="match status" value="1"/>
</dbReference>
<feature type="transmembrane region" description="Helical" evidence="14">
    <location>
        <begin position="576"/>
        <end position="595"/>
    </location>
</feature>
<feature type="transmembrane region" description="Helical" evidence="14">
    <location>
        <begin position="602"/>
        <end position="624"/>
    </location>
</feature>
<comment type="pathway">
    <text evidence="2 14">Glycolipid biosynthesis; glycosylphosphatidylinositol-anchor biosynthesis.</text>
</comment>
<keyword evidence="9 14" id="KW-1133">Transmembrane helix</keyword>
<dbReference type="InterPro" id="IPR037671">
    <property type="entry name" value="PIGN_N"/>
</dbReference>
<evidence type="ECO:0000259" key="15">
    <source>
        <dbReference type="Pfam" id="PF04987"/>
    </source>
</evidence>
<evidence type="ECO:0000256" key="9">
    <source>
        <dbReference type="ARBA" id="ARBA00022989"/>
    </source>
</evidence>
<feature type="domain" description="GPI ethanolamine phosphate transferase 1 C-terminal" evidence="15">
    <location>
        <begin position="440"/>
        <end position="890"/>
    </location>
</feature>
<feature type="transmembrane region" description="Helical" evidence="14">
    <location>
        <begin position="450"/>
        <end position="475"/>
    </location>
</feature>
<dbReference type="AlphaFoldDB" id="A0A1E3PUH7"/>
<dbReference type="InterPro" id="IPR017850">
    <property type="entry name" value="Alkaline_phosphatase_core_sf"/>
</dbReference>
<keyword evidence="10 14" id="KW-0472">Membrane</keyword>
<keyword evidence="8 14" id="KW-0256">Endoplasmic reticulum</keyword>
<dbReference type="GO" id="GO:0006506">
    <property type="term" value="P:GPI anchor biosynthetic process"/>
    <property type="evidence" value="ECO:0007669"/>
    <property type="project" value="UniProtKB-UniPathway"/>
</dbReference>
<dbReference type="InterPro" id="IPR007070">
    <property type="entry name" value="GPI_EtnP_transferase_1"/>
</dbReference>
<feature type="transmembrane region" description="Helical" evidence="14">
    <location>
        <begin position="9"/>
        <end position="30"/>
    </location>
</feature>